<dbReference type="Proteomes" id="UP000623467">
    <property type="component" value="Unassembled WGS sequence"/>
</dbReference>
<feature type="compositionally biased region" description="Low complexity" evidence="1">
    <location>
        <begin position="55"/>
        <end position="95"/>
    </location>
</feature>
<evidence type="ECO:0000313" key="2">
    <source>
        <dbReference type="EMBL" id="KAF7346611.1"/>
    </source>
</evidence>
<dbReference type="EMBL" id="JACAZH010000018">
    <property type="protein sequence ID" value="KAF7346611.1"/>
    <property type="molecule type" value="Genomic_DNA"/>
</dbReference>
<sequence length="126" mass="13456">MVRAWEREAVRLLHKLPSYLPHHDGVLGNPDAEQKMDTDIEMGGVEDGKKKKTGKGSTLTSSTAMPTTAEDSSTTRTTSKAATTSTTGTTTTAVATTKSEGTRAVVGGYKGKAFRSWASFRSKLFV</sequence>
<dbReference type="AlphaFoldDB" id="A0A8H6XUF2"/>
<protein>
    <submittedName>
        <fullName evidence="2">Uncharacterized protein</fullName>
    </submittedName>
</protein>
<organism evidence="2 3">
    <name type="scientific">Mycena sanguinolenta</name>
    <dbReference type="NCBI Taxonomy" id="230812"/>
    <lineage>
        <taxon>Eukaryota</taxon>
        <taxon>Fungi</taxon>
        <taxon>Dikarya</taxon>
        <taxon>Basidiomycota</taxon>
        <taxon>Agaricomycotina</taxon>
        <taxon>Agaricomycetes</taxon>
        <taxon>Agaricomycetidae</taxon>
        <taxon>Agaricales</taxon>
        <taxon>Marasmiineae</taxon>
        <taxon>Mycenaceae</taxon>
        <taxon>Mycena</taxon>
    </lineage>
</organism>
<keyword evidence="3" id="KW-1185">Reference proteome</keyword>
<name>A0A8H6XUF2_9AGAR</name>
<evidence type="ECO:0000256" key="1">
    <source>
        <dbReference type="SAM" id="MobiDB-lite"/>
    </source>
</evidence>
<accession>A0A8H6XUF2</accession>
<evidence type="ECO:0000313" key="3">
    <source>
        <dbReference type="Proteomes" id="UP000623467"/>
    </source>
</evidence>
<gene>
    <name evidence="2" type="ORF">MSAN_01798600</name>
</gene>
<comment type="caution">
    <text evidence="2">The sequence shown here is derived from an EMBL/GenBank/DDBJ whole genome shotgun (WGS) entry which is preliminary data.</text>
</comment>
<reference evidence="2" key="1">
    <citation type="submission" date="2020-05" db="EMBL/GenBank/DDBJ databases">
        <title>Mycena genomes resolve the evolution of fungal bioluminescence.</title>
        <authorList>
            <person name="Tsai I.J."/>
        </authorList>
    </citation>
    <scope>NUCLEOTIDE SEQUENCE</scope>
    <source>
        <strain evidence="2">160909Yilan</strain>
    </source>
</reference>
<proteinExistence type="predicted"/>
<feature type="region of interest" description="Disordered" evidence="1">
    <location>
        <begin position="40"/>
        <end position="95"/>
    </location>
</feature>